<reference evidence="1 2" key="1">
    <citation type="submission" date="2018-03" db="EMBL/GenBank/DDBJ databases">
        <title>Ahniella affigens gen. nov., sp. nov., a gammaproteobacterium isolated from sandy soil near a stream.</title>
        <authorList>
            <person name="Ko Y."/>
            <person name="Kim J.-H."/>
        </authorList>
    </citation>
    <scope>NUCLEOTIDE SEQUENCE [LARGE SCALE GENOMIC DNA]</scope>
    <source>
        <strain evidence="1 2">D13</strain>
        <plasmid evidence="2">Plasmid unnamed</plasmid>
    </source>
</reference>
<proteinExistence type="predicted"/>
<evidence type="ECO:0000313" key="2">
    <source>
        <dbReference type="Proteomes" id="UP000241074"/>
    </source>
</evidence>
<reference evidence="1 2" key="2">
    <citation type="submission" date="2018-03" db="EMBL/GenBank/DDBJ databases">
        <authorList>
            <person name="Keele B.F."/>
        </authorList>
    </citation>
    <scope>NUCLEOTIDE SEQUENCE [LARGE SCALE GENOMIC DNA]</scope>
    <source>
        <strain evidence="1 2">D13</strain>
        <plasmid evidence="2">Plasmid unnamed</plasmid>
    </source>
</reference>
<evidence type="ECO:0008006" key="3">
    <source>
        <dbReference type="Google" id="ProtNLM"/>
    </source>
</evidence>
<dbReference type="PANTHER" id="PTHR36455">
    <property type="match status" value="1"/>
</dbReference>
<keyword evidence="1" id="KW-0614">Plasmid</keyword>
<evidence type="ECO:0000313" key="1">
    <source>
        <dbReference type="EMBL" id="AVQ00340.1"/>
    </source>
</evidence>
<accession>A0A2P1PZR9</accession>
<dbReference type="AlphaFoldDB" id="A0A2P1PZR9"/>
<dbReference type="NCBIfam" id="NF033819">
    <property type="entry name" value="IS66_TnpB"/>
    <property type="match status" value="1"/>
</dbReference>
<dbReference type="RefSeq" id="WP_106894257.1">
    <property type="nucleotide sequence ID" value="NZ_CP027861.1"/>
</dbReference>
<dbReference type="EMBL" id="CP027861">
    <property type="protein sequence ID" value="AVQ00340.1"/>
    <property type="molecule type" value="Genomic_DNA"/>
</dbReference>
<dbReference type="OrthoDB" id="4956084at2"/>
<dbReference type="PANTHER" id="PTHR36455:SF1">
    <property type="entry name" value="BLR8292 PROTEIN"/>
    <property type="match status" value="1"/>
</dbReference>
<gene>
    <name evidence="1" type="ORF">C7S18_23875</name>
</gene>
<dbReference type="InterPro" id="IPR008878">
    <property type="entry name" value="Transposase_IS66_Orf2"/>
</dbReference>
<organism evidence="1 2">
    <name type="scientific">Ahniella affigens</name>
    <dbReference type="NCBI Taxonomy" id="2021234"/>
    <lineage>
        <taxon>Bacteria</taxon>
        <taxon>Pseudomonadati</taxon>
        <taxon>Pseudomonadota</taxon>
        <taxon>Gammaproteobacteria</taxon>
        <taxon>Lysobacterales</taxon>
        <taxon>Rhodanobacteraceae</taxon>
        <taxon>Ahniella</taxon>
    </lineage>
</organism>
<sequence>MLRPTGWWLAVKPIDLRCGMDRLLVLVQTQFGRDGFDGAAYAFRNRSGTRLKVLCADAQGVWLCTRRLHRGQFVWPRAGAELFTVSTEQFEWLIAGVDWQRLSARIEDVPRLV</sequence>
<name>A0A2P1PZR9_9GAMM</name>
<dbReference type="KEGG" id="xba:C7S18_23875"/>
<keyword evidence="2" id="KW-1185">Reference proteome</keyword>
<dbReference type="Pfam" id="PF05717">
    <property type="entry name" value="TnpB_IS66"/>
    <property type="match status" value="1"/>
</dbReference>
<protein>
    <recommendedName>
        <fullName evidence="3">Transposase</fullName>
    </recommendedName>
</protein>
<dbReference type="Proteomes" id="UP000241074">
    <property type="component" value="Plasmid unnamed"/>
</dbReference>
<geneLocation type="plasmid" evidence="1">
    <name>unnamed</name>
</geneLocation>